<comment type="caution">
    <text evidence="1">The sequence shown here is derived from an EMBL/GenBank/DDBJ whole genome shotgun (WGS) entry which is preliminary data.</text>
</comment>
<name>A0ABW8XPU3_9CYAN</name>
<evidence type="ECO:0000313" key="2">
    <source>
        <dbReference type="Proteomes" id="UP001629223"/>
    </source>
</evidence>
<dbReference type="EMBL" id="JBFPMW010000026">
    <property type="protein sequence ID" value="MFL9823185.1"/>
    <property type="molecule type" value="Genomic_DNA"/>
</dbReference>
<keyword evidence="2" id="KW-1185">Reference proteome</keyword>
<sequence>MYQLKNQPISQPIYQPENQRIYNSKYYYVINKFLKFIAQPIRLHSFNKKLS</sequence>
<reference evidence="1 2" key="1">
    <citation type="submission" date="2024-07" db="EMBL/GenBank/DDBJ databases">
        <authorList>
            <person name="Tripathy S."/>
        </authorList>
    </citation>
    <scope>NUCLEOTIDE SEQUENCE [LARGE SCALE GENOMIC DNA]</scope>
    <source>
        <strain evidence="1 2">VB511288_2</strain>
    </source>
</reference>
<gene>
    <name evidence="1" type="ORF">AB0756_39785</name>
</gene>
<accession>A0ABW8XPU3</accession>
<organism evidence="1 2">
    <name type="scientific">Tolypothrix campylonemoides VB511288_2</name>
    <dbReference type="NCBI Taxonomy" id="3232311"/>
    <lineage>
        <taxon>Bacteria</taxon>
        <taxon>Bacillati</taxon>
        <taxon>Cyanobacteriota</taxon>
        <taxon>Cyanophyceae</taxon>
        <taxon>Nostocales</taxon>
        <taxon>Tolypothrichaceae</taxon>
        <taxon>Tolypothrix</taxon>
    </lineage>
</organism>
<dbReference type="Proteomes" id="UP001629223">
    <property type="component" value="Unassembled WGS sequence"/>
</dbReference>
<evidence type="ECO:0000313" key="1">
    <source>
        <dbReference type="EMBL" id="MFL9823185.1"/>
    </source>
</evidence>
<protein>
    <submittedName>
        <fullName evidence="1">Uncharacterized protein</fullName>
    </submittedName>
</protein>
<proteinExistence type="predicted"/>